<feature type="transmembrane region" description="Helical" evidence="12">
    <location>
        <begin position="188"/>
        <end position="208"/>
    </location>
</feature>
<feature type="transmembrane region" description="Helical" evidence="12">
    <location>
        <begin position="306"/>
        <end position="335"/>
    </location>
</feature>
<sequence length="648" mass="69660">MAHRDAAPGPPVTGHSLAHDTARLALVVGALGVVFGDIGTSPIYTLQTVFDPNDPHPVPVSTANVYGVVSLVFWSVVIIVLVTYVLLAMRADNDGEGGIMALITLLRRSSSQRSRRTTVVLAALGIFGASLFFGDSMITPAISVLSAVEGLKVVEPSLADAVVPITASIIVVLFLVQRRGTAAVGRVFGPVMIVWFTAIGACGATGIADHPEILKALSPTYALTFLFGHFGTAFFALAAVVLAVTGAEALYADMGHFGRRSITRGWLFLVFPACVLSYLGQGSKILADPANISSPFFLLTPGWGRLPMVVLATAATVIASQAVITGAYSVASQAAQLGYLPRLRIAYTSESTMGQIYVPWINWLLMVSVLTLVFAFRSSAALAFAFGMAVTGTITITTLLFFYVARARWSTPKWLVAVGATVLLFVDLLFVAANATKFLHGAWLPLLIGLTAFTVMTTWQRGRAIVTAERARHEGPLRQFVDDLHSGEVAALRVPGLAVFLNRGKQTAPLALRANVEHNGVRHDQVVILSIRTETVPRVPAEQRILVDDLGYAEDGIIHVTARFGYMETPDVPGTLALLDPAETEGRLELDQASYFLSKIELRRGKEATMAPWRKRLFIATSYITADAAEYFGLPRDRTIIMGSHIEV</sequence>
<dbReference type="HAMAP" id="MF_01522">
    <property type="entry name" value="Kup"/>
    <property type="match status" value="1"/>
</dbReference>
<keyword evidence="16" id="KW-1185">Reference proteome</keyword>
<reference evidence="16" key="1">
    <citation type="journal article" date="2019" name="Int. J. Syst. Evol. Microbiol.">
        <title>The Global Catalogue of Microorganisms (GCM) 10K type strain sequencing project: providing services to taxonomists for standard genome sequencing and annotation.</title>
        <authorList>
            <consortium name="The Broad Institute Genomics Platform"/>
            <consortium name="The Broad Institute Genome Sequencing Center for Infectious Disease"/>
            <person name="Wu L."/>
            <person name="Ma J."/>
        </authorList>
    </citation>
    <scope>NUCLEOTIDE SEQUENCE [LARGE SCALE GENOMIC DNA]</scope>
    <source>
        <strain evidence="16">CGMCC 1.12859</strain>
    </source>
</reference>
<evidence type="ECO:0000256" key="3">
    <source>
        <dbReference type="ARBA" id="ARBA00022448"/>
    </source>
</evidence>
<dbReference type="PANTHER" id="PTHR30540:SF79">
    <property type="entry name" value="LOW AFFINITY POTASSIUM TRANSPORT SYSTEM PROTEIN KUP"/>
    <property type="match status" value="1"/>
</dbReference>
<keyword evidence="8 12" id="KW-0630">Potassium</keyword>
<proteinExistence type="inferred from homology"/>
<keyword evidence="6 12" id="KW-0812">Transmembrane</keyword>
<keyword evidence="10 12" id="KW-0406">Ion transport</keyword>
<feature type="transmembrane region" description="Helical" evidence="12">
    <location>
        <begin position="382"/>
        <end position="402"/>
    </location>
</feature>
<feature type="transmembrane region" description="Helical" evidence="12">
    <location>
        <begin position="265"/>
        <end position="286"/>
    </location>
</feature>
<evidence type="ECO:0000256" key="8">
    <source>
        <dbReference type="ARBA" id="ARBA00022958"/>
    </source>
</evidence>
<keyword evidence="7 12" id="KW-0769">Symport</keyword>
<gene>
    <name evidence="12" type="primary">kup</name>
    <name evidence="15" type="ORF">ACFQMG_23330</name>
</gene>
<comment type="caution">
    <text evidence="15">The sequence shown here is derived from an EMBL/GenBank/DDBJ whole genome shotgun (WGS) entry which is preliminary data.</text>
</comment>
<dbReference type="PANTHER" id="PTHR30540">
    <property type="entry name" value="OSMOTIC STRESS POTASSIUM TRANSPORTER"/>
    <property type="match status" value="1"/>
</dbReference>
<evidence type="ECO:0000259" key="13">
    <source>
        <dbReference type="Pfam" id="PF02705"/>
    </source>
</evidence>
<dbReference type="Pfam" id="PF22776">
    <property type="entry name" value="K_trans_C"/>
    <property type="match status" value="1"/>
</dbReference>
<evidence type="ECO:0000256" key="9">
    <source>
        <dbReference type="ARBA" id="ARBA00022989"/>
    </source>
</evidence>
<feature type="transmembrane region" description="Helical" evidence="12">
    <location>
        <begin position="414"/>
        <end position="432"/>
    </location>
</feature>
<comment type="function">
    <text evidence="12">Transport of potassium into the cell. Likely operates as a K(+):H(+) symporter.</text>
</comment>
<accession>A0ABW2G245</accession>
<feature type="transmembrane region" description="Helical" evidence="12">
    <location>
        <begin position="220"/>
        <end position="244"/>
    </location>
</feature>
<protein>
    <recommendedName>
        <fullName evidence="12">Probable potassium transport system protein Kup</fullName>
    </recommendedName>
</protein>
<evidence type="ECO:0000256" key="11">
    <source>
        <dbReference type="ARBA" id="ARBA00023136"/>
    </source>
</evidence>
<evidence type="ECO:0000256" key="2">
    <source>
        <dbReference type="ARBA" id="ARBA00007019"/>
    </source>
</evidence>
<evidence type="ECO:0000256" key="6">
    <source>
        <dbReference type="ARBA" id="ARBA00022692"/>
    </source>
</evidence>
<organism evidence="15 16">
    <name type="scientific">Kitasatospora paranensis</name>
    <dbReference type="NCBI Taxonomy" id="258053"/>
    <lineage>
        <taxon>Bacteria</taxon>
        <taxon>Bacillati</taxon>
        <taxon>Actinomycetota</taxon>
        <taxon>Actinomycetes</taxon>
        <taxon>Kitasatosporales</taxon>
        <taxon>Streptomycetaceae</taxon>
        <taxon>Kitasatospora</taxon>
    </lineage>
</organism>
<feature type="transmembrane region" description="Helical" evidence="12">
    <location>
        <begin position="65"/>
        <end position="87"/>
    </location>
</feature>
<keyword evidence="9 12" id="KW-1133">Transmembrane helix</keyword>
<dbReference type="InterPro" id="IPR003855">
    <property type="entry name" value="K+_transporter"/>
</dbReference>
<dbReference type="Proteomes" id="UP001596435">
    <property type="component" value="Unassembled WGS sequence"/>
</dbReference>
<evidence type="ECO:0000256" key="10">
    <source>
        <dbReference type="ARBA" id="ARBA00023065"/>
    </source>
</evidence>
<dbReference type="Pfam" id="PF02705">
    <property type="entry name" value="K_trans"/>
    <property type="match status" value="1"/>
</dbReference>
<feature type="transmembrane region" description="Helical" evidence="12">
    <location>
        <begin position="117"/>
        <end position="138"/>
    </location>
</feature>
<dbReference type="InterPro" id="IPR053952">
    <property type="entry name" value="K_trans_C"/>
</dbReference>
<dbReference type="EMBL" id="JBHTAJ010000047">
    <property type="protein sequence ID" value="MFC7182487.1"/>
    <property type="molecule type" value="Genomic_DNA"/>
</dbReference>
<name>A0ABW2G245_9ACTN</name>
<comment type="subcellular location">
    <subcellularLocation>
        <location evidence="12">Cell membrane</location>
        <topology evidence="12">Multi-pass membrane protein</topology>
    </subcellularLocation>
    <subcellularLocation>
        <location evidence="1">Membrane</location>
        <topology evidence="1">Multi-pass membrane protein</topology>
    </subcellularLocation>
</comment>
<feature type="transmembrane region" description="Helical" evidence="12">
    <location>
        <begin position="356"/>
        <end position="376"/>
    </location>
</feature>
<keyword evidence="5 12" id="KW-0633">Potassium transport</keyword>
<evidence type="ECO:0000313" key="15">
    <source>
        <dbReference type="EMBL" id="MFC7182487.1"/>
    </source>
</evidence>
<keyword evidence="11 12" id="KW-0472">Membrane</keyword>
<comment type="catalytic activity">
    <reaction evidence="12">
        <text>K(+)(in) + H(+)(in) = K(+)(out) + H(+)(out)</text>
        <dbReference type="Rhea" id="RHEA:28490"/>
        <dbReference type="ChEBI" id="CHEBI:15378"/>
        <dbReference type="ChEBI" id="CHEBI:29103"/>
    </reaction>
</comment>
<keyword evidence="3 12" id="KW-0813">Transport</keyword>
<evidence type="ECO:0000256" key="1">
    <source>
        <dbReference type="ARBA" id="ARBA00004141"/>
    </source>
</evidence>
<feature type="transmembrane region" description="Helical" evidence="12">
    <location>
        <begin position="158"/>
        <end position="176"/>
    </location>
</feature>
<dbReference type="RefSeq" id="WP_345704683.1">
    <property type="nucleotide sequence ID" value="NZ_BAABKV010000001.1"/>
</dbReference>
<dbReference type="InterPro" id="IPR023051">
    <property type="entry name" value="Kup"/>
</dbReference>
<evidence type="ECO:0000256" key="12">
    <source>
        <dbReference type="HAMAP-Rule" id="MF_01522"/>
    </source>
</evidence>
<evidence type="ECO:0000256" key="5">
    <source>
        <dbReference type="ARBA" id="ARBA00022538"/>
    </source>
</evidence>
<keyword evidence="4 12" id="KW-1003">Cell membrane</keyword>
<evidence type="ECO:0000259" key="14">
    <source>
        <dbReference type="Pfam" id="PF22776"/>
    </source>
</evidence>
<feature type="domain" description="K+ potassium transporter integral membrane" evidence="13">
    <location>
        <begin position="27"/>
        <end position="482"/>
    </location>
</feature>
<comment type="similarity">
    <text evidence="2 12">Belongs to the HAK/KUP transporter (TC 2.A.72) family.</text>
</comment>
<evidence type="ECO:0000256" key="7">
    <source>
        <dbReference type="ARBA" id="ARBA00022847"/>
    </source>
</evidence>
<feature type="transmembrane region" description="Helical" evidence="12">
    <location>
        <begin position="24"/>
        <end position="45"/>
    </location>
</feature>
<feature type="transmembrane region" description="Helical" evidence="12">
    <location>
        <begin position="438"/>
        <end position="459"/>
    </location>
</feature>
<evidence type="ECO:0000256" key="4">
    <source>
        <dbReference type="ARBA" id="ARBA00022475"/>
    </source>
</evidence>
<feature type="domain" description="K+ potassium transporter C-terminal" evidence="14">
    <location>
        <begin position="495"/>
        <end position="647"/>
    </location>
</feature>
<dbReference type="InterPro" id="IPR053951">
    <property type="entry name" value="K_trans_N"/>
</dbReference>
<evidence type="ECO:0000313" key="16">
    <source>
        <dbReference type="Proteomes" id="UP001596435"/>
    </source>
</evidence>